<keyword evidence="3" id="KW-1185">Reference proteome</keyword>
<evidence type="ECO:0000313" key="3">
    <source>
        <dbReference type="Proteomes" id="UP001054252"/>
    </source>
</evidence>
<comment type="caution">
    <text evidence="2">The sequence shown here is derived from an EMBL/GenBank/DDBJ whole genome shotgun (WGS) entry which is preliminary data.</text>
</comment>
<reference evidence="2 3" key="1">
    <citation type="journal article" date="2021" name="Commun. Biol.">
        <title>The genome of Shorea leprosula (Dipterocarpaceae) highlights the ecological relevance of drought in aseasonal tropical rainforests.</title>
        <authorList>
            <person name="Ng K.K.S."/>
            <person name="Kobayashi M.J."/>
            <person name="Fawcett J.A."/>
            <person name="Hatakeyama M."/>
            <person name="Paape T."/>
            <person name="Ng C.H."/>
            <person name="Ang C.C."/>
            <person name="Tnah L.H."/>
            <person name="Lee C.T."/>
            <person name="Nishiyama T."/>
            <person name="Sese J."/>
            <person name="O'Brien M.J."/>
            <person name="Copetti D."/>
            <person name="Mohd Noor M.I."/>
            <person name="Ong R.C."/>
            <person name="Putra M."/>
            <person name="Sireger I.Z."/>
            <person name="Indrioko S."/>
            <person name="Kosugi Y."/>
            <person name="Izuno A."/>
            <person name="Isagi Y."/>
            <person name="Lee S.L."/>
            <person name="Shimizu K.K."/>
        </authorList>
    </citation>
    <scope>NUCLEOTIDE SEQUENCE [LARGE SCALE GENOMIC DNA]</scope>
    <source>
        <strain evidence="2">214</strain>
    </source>
</reference>
<organism evidence="2 3">
    <name type="scientific">Rubroshorea leprosula</name>
    <dbReference type="NCBI Taxonomy" id="152421"/>
    <lineage>
        <taxon>Eukaryota</taxon>
        <taxon>Viridiplantae</taxon>
        <taxon>Streptophyta</taxon>
        <taxon>Embryophyta</taxon>
        <taxon>Tracheophyta</taxon>
        <taxon>Spermatophyta</taxon>
        <taxon>Magnoliopsida</taxon>
        <taxon>eudicotyledons</taxon>
        <taxon>Gunneridae</taxon>
        <taxon>Pentapetalae</taxon>
        <taxon>rosids</taxon>
        <taxon>malvids</taxon>
        <taxon>Malvales</taxon>
        <taxon>Dipterocarpaceae</taxon>
        <taxon>Rubroshorea</taxon>
    </lineage>
</organism>
<feature type="region of interest" description="Disordered" evidence="1">
    <location>
        <begin position="1"/>
        <end position="31"/>
    </location>
</feature>
<dbReference type="AlphaFoldDB" id="A0AAV5M529"/>
<feature type="compositionally biased region" description="Polar residues" evidence="1">
    <location>
        <begin position="12"/>
        <end position="29"/>
    </location>
</feature>
<dbReference type="EMBL" id="BPVZ01000176">
    <property type="protein sequence ID" value="GKV44028.1"/>
    <property type="molecule type" value="Genomic_DNA"/>
</dbReference>
<sequence>MIAGAECRRASNVGSAQQTARAGSVQQQGRRGMMARCAGAECRRSGARQVRGTQGVGRGAWAWAWVYGCRLVWV</sequence>
<protein>
    <submittedName>
        <fullName evidence="2">Uncharacterized protein</fullName>
    </submittedName>
</protein>
<gene>
    <name evidence="2" type="ORF">SLEP1_g51259</name>
</gene>
<name>A0AAV5M529_9ROSI</name>
<accession>A0AAV5M529</accession>
<evidence type="ECO:0000256" key="1">
    <source>
        <dbReference type="SAM" id="MobiDB-lite"/>
    </source>
</evidence>
<proteinExistence type="predicted"/>
<evidence type="ECO:0000313" key="2">
    <source>
        <dbReference type="EMBL" id="GKV44028.1"/>
    </source>
</evidence>
<dbReference type="Proteomes" id="UP001054252">
    <property type="component" value="Unassembled WGS sequence"/>
</dbReference>